<dbReference type="Proteomes" id="UP000596742">
    <property type="component" value="Unassembled WGS sequence"/>
</dbReference>
<dbReference type="EMBL" id="UYJE01008967">
    <property type="protein sequence ID" value="VDI68879.1"/>
    <property type="molecule type" value="Genomic_DNA"/>
</dbReference>
<keyword evidence="2" id="KW-0812">Transmembrane</keyword>
<reference evidence="3" key="1">
    <citation type="submission" date="2018-11" db="EMBL/GenBank/DDBJ databases">
        <authorList>
            <person name="Alioto T."/>
            <person name="Alioto T."/>
        </authorList>
    </citation>
    <scope>NUCLEOTIDE SEQUENCE</scope>
</reference>
<feature type="region of interest" description="Disordered" evidence="1">
    <location>
        <begin position="30"/>
        <end position="128"/>
    </location>
</feature>
<comment type="caution">
    <text evidence="3">The sequence shown here is derived from an EMBL/GenBank/DDBJ whole genome shotgun (WGS) entry which is preliminary data.</text>
</comment>
<evidence type="ECO:0000256" key="2">
    <source>
        <dbReference type="SAM" id="Phobius"/>
    </source>
</evidence>
<name>A0A8B6GUM9_MYTGA</name>
<keyword evidence="2" id="KW-0472">Membrane</keyword>
<proteinExistence type="predicted"/>
<keyword evidence="4" id="KW-1185">Reference proteome</keyword>
<evidence type="ECO:0008006" key="5">
    <source>
        <dbReference type="Google" id="ProtNLM"/>
    </source>
</evidence>
<protein>
    <recommendedName>
        <fullName evidence="5">Calcium signal-modulating cyclophilin ligand</fullName>
    </recommendedName>
</protein>
<feature type="transmembrane region" description="Helical" evidence="2">
    <location>
        <begin position="166"/>
        <end position="184"/>
    </location>
</feature>
<feature type="transmembrane region" description="Helical" evidence="2">
    <location>
        <begin position="231"/>
        <end position="246"/>
    </location>
</feature>
<dbReference type="AlphaFoldDB" id="A0A8B6GUM9"/>
<dbReference type="OrthoDB" id="9895378at2759"/>
<evidence type="ECO:0000313" key="3">
    <source>
        <dbReference type="EMBL" id="VDI68879.1"/>
    </source>
</evidence>
<feature type="compositionally biased region" description="Polar residues" evidence="1">
    <location>
        <begin position="109"/>
        <end position="121"/>
    </location>
</feature>
<sequence length="247" mass="28359">MFLKMADSEARREARRRKILENADKRMKRLTNQYESEKEVAENKTDEDKLTNTSGNAIKEENLKAKTTAPELNLKATEPEVQTRSDTSVQQQNIQPELRQRGTVKIQRNIDSQNRQTQDSQKPVIKSEKSESDINLSLKQTEGLKIASLILLAIVCRLVLKCGFGLFYFQSIFLPFVALEVGWIHYQLTNSLQMPRKKNKMSTMLMLCGIKPDLLVVYDTIMSYVTTFSEDFGLFVFSFFISNLLVS</sequence>
<keyword evidence="2" id="KW-1133">Transmembrane helix</keyword>
<gene>
    <name evidence="3" type="ORF">MGAL_10B079874</name>
</gene>
<feature type="compositionally biased region" description="Polar residues" evidence="1">
    <location>
        <begin position="84"/>
        <end position="95"/>
    </location>
</feature>
<organism evidence="3 4">
    <name type="scientific">Mytilus galloprovincialis</name>
    <name type="common">Mediterranean mussel</name>
    <dbReference type="NCBI Taxonomy" id="29158"/>
    <lineage>
        <taxon>Eukaryota</taxon>
        <taxon>Metazoa</taxon>
        <taxon>Spiralia</taxon>
        <taxon>Lophotrochozoa</taxon>
        <taxon>Mollusca</taxon>
        <taxon>Bivalvia</taxon>
        <taxon>Autobranchia</taxon>
        <taxon>Pteriomorphia</taxon>
        <taxon>Mytilida</taxon>
        <taxon>Mytiloidea</taxon>
        <taxon>Mytilidae</taxon>
        <taxon>Mytilinae</taxon>
        <taxon>Mytilus</taxon>
    </lineage>
</organism>
<accession>A0A8B6GUM9</accession>
<feature type="compositionally biased region" description="Basic and acidic residues" evidence="1">
    <location>
        <begin position="35"/>
        <end position="50"/>
    </location>
</feature>
<evidence type="ECO:0000256" key="1">
    <source>
        <dbReference type="SAM" id="MobiDB-lite"/>
    </source>
</evidence>
<evidence type="ECO:0000313" key="4">
    <source>
        <dbReference type="Proteomes" id="UP000596742"/>
    </source>
</evidence>